<dbReference type="Pfam" id="PF01535">
    <property type="entry name" value="PPR"/>
    <property type="match status" value="8"/>
</dbReference>
<dbReference type="InParanoid" id="D8RSR5"/>
<dbReference type="eggNOG" id="KOG4197">
    <property type="taxonomic scope" value="Eukaryota"/>
</dbReference>
<dbReference type="EMBL" id="GL377588">
    <property type="protein sequence ID" value="EFJ24909.1"/>
    <property type="molecule type" value="Genomic_DNA"/>
</dbReference>
<evidence type="ECO:0000313" key="4">
    <source>
        <dbReference type="EMBL" id="EFJ24909.1"/>
    </source>
</evidence>
<feature type="repeat" description="PPR" evidence="2">
    <location>
        <begin position="156"/>
        <end position="186"/>
    </location>
</feature>
<evidence type="ECO:0000259" key="3">
    <source>
        <dbReference type="Pfam" id="PF14432"/>
    </source>
</evidence>
<proteinExistence type="predicted"/>
<dbReference type="OMA" id="CHRATAI"/>
<dbReference type="AlphaFoldDB" id="D8RSR5"/>
<dbReference type="HOGENOM" id="CLU_002706_37_5_1"/>
<organism evidence="5">
    <name type="scientific">Selaginella moellendorffii</name>
    <name type="common">Spikemoss</name>
    <dbReference type="NCBI Taxonomy" id="88036"/>
    <lineage>
        <taxon>Eukaryota</taxon>
        <taxon>Viridiplantae</taxon>
        <taxon>Streptophyta</taxon>
        <taxon>Embryophyta</taxon>
        <taxon>Tracheophyta</taxon>
        <taxon>Lycopodiopsida</taxon>
        <taxon>Selaginellales</taxon>
        <taxon>Selaginellaceae</taxon>
        <taxon>Selaginella</taxon>
    </lineage>
</organism>
<dbReference type="PROSITE" id="PS51375">
    <property type="entry name" value="PPR"/>
    <property type="match status" value="5"/>
</dbReference>
<dbReference type="InterPro" id="IPR046960">
    <property type="entry name" value="PPR_At4g14850-like_plant"/>
</dbReference>
<feature type="domain" description="DYW" evidence="3">
    <location>
        <begin position="609"/>
        <end position="701"/>
    </location>
</feature>
<dbReference type="GO" id="GO:0008270">
    <property type="term" value="F:zinc ion binding"/>
    <property type="evidence" value="ECO:0007669"/>
    <property type="project" value="InterPro"/>
</dbReference>
<evidence type="ECO:0000313" key="5">
    <source>
        <dbReference type="Proteomes" id="UP000001514"/>
    </source>
</evidence>
<dbReference type="InterPro" id="IPR002885">
    <property type="entry name" value="PPR_rpt"/>
</dbReference>
<feature type="repeat" description="PPR" evidence="2">
    <location>
        <begin position="390"/>
        <end position="424"/>
    </location>
</feature>
<evidence type="ECO:0000256" key="2">
    <source>
        <dbReference type="PROSITE-ProRule" id="PRU00708"/>
    </source>
</evidence>
<dbReference type="SUPFAM" id="SSF48452">
    <property type="entry name" value="TPR-like"/>
    <property type="match status" value="1"/>
</dbReference>
<dbReference type="Pfam" id="PF13812">
    <property type="entry name" value="PPR_3"/>
    <property type="match status" value="1"/>
</dbReference>
<keyword evidence="1" id="KW-0677">Repeat</keyword>
<feature type="repeat" description="PPR" evidence="2">
    <location>
        <begin position="96"/>
        <end position="130"/>
    </location>
</feature>
<sequence>MPRYCFAAGRCYREGGITGSHGRRGGGGGLQDCGPTLIAALKACGRARDFDTGKKLHLEHHSHGDIFVETSLVAMYARCGSMADARRVFDAMRRHNAVSWTALIAGYAENRDPDSAIAAFHAMLASGCEADATAFVAALSSVEDARIVFDRMPRHDVVSWTTLILAYVENGDDDLALELFDSMPPGYLFVASKLVDAYSKSGAAEEAWMVFQAMPRHDLVALNSMVLGLAENGEGDRALGCFHCLEQCLEPDARSFTAAIAGIASTAAKEPGRERVFDRMPARTAVSWSSLILGYVENGDDDLALELFDRMKRSPQSPSPPCARAYVAALMACSSLAALEAGRALHREASMLGFTADTYLAVTLVDFYGKCGSMEEAEKVFRSMDERRKNKVAWSALLAGYSRQGDAGRVFATFEEMRGSGVEPCAVAFVSLLAACSHAGLVDRGREIFSAMVERYRIAPLAEHYNCMVDMLGRANLLDEALAVATGSSFVANAATWKIVLGACHKWKNLAIARVAFEALVAMDPRLDVAYVVMASVLGSAGLWEEQARVLERRGKAGTWKKAGQSWWVCPRSGIVHKFRAGDANHHPQGDAIAAKIKELLGVMKERHGYVADMGCVTHNIAEVEKEGTLCGHSERLAIACAIVNTPARESVRVVKNLRVCEDCHRATAIISRIEERVIVCRDTSRFHVFESGECSCKNFW</sequence>
<reference evidence="4 5" key="1">
    <citation type="journal article" date="2011" name="Science">
        <title>The Selaginella genome identifies genetic changes associated with the evolution of vascular plants.</title>
        <authorList>
            <person name="Banks J.A."/>
            <person name="Nishiyama T."/>
            <person name="Hasebe M."/>
            <person name="Bowman J.L."/>
            <person name="Gribskov M."/>
            <person name="dePamphilis C."/>
            <person name="Albert V.A."/>
            <person name="Aono N."/>
            <person name="Aoyama T."/>
            <person name="Ambrose B.A."/>
            <person name="Ashton N.W."/>
            <person name="Axtell M.J."/>
            <person name="Barker E."/>
            <person name="Barker M.S."/>
            <person name="Bennetzen J.L."/>
            <person name="Bonawitz N.D."/>
            <person name="Chapple C."/>
            <person name="Cheng C."/>
            <person name="Correa L.G."/>
            <person name="Dacre M."/>
            <person name="DeBarry J."/>
            <person name="Dreyer I."/>
            <person name="Elias M."/>
            <person name="Engstrom E.M."/>
            <person name="Estelle M."/>
            <person name="Feng L."/>
            <person name="Finet C."/>
            <person name="Floyd S.K."/>
            <person name="Frommer W.B."/>
            <person name="Fujita T."/>
            <person name="Gramzow L."/>
            <person name="Gutensohn M."/>
            <person name="Harholt J."/>
            <person name="Hattori M."/>
            <person name="Heyl A."/>
            <person name="Hirai T."/>
            <person name="Hiwatashi Y."/>
            <person name="Ishikawa M."/>
            <person name="Iwata M."/>
            <person name="Karol K.G."/>
            <person name="Koehler B."/>
            <person name="Kolukisaoglu U."/>
            <person name="Kubo M."/>
            <person name="Kurata T."/>
            <person name="Lalonde S."/>
            <person name="Li K."/>
            <person name="Li Y."/>
            <person name="Litt A."/>
            <person name="Lyons E."/>
            <person name="Manning G."/>
            <person name="Maruyama T."/>
            <person name="Michael T.P."/>
            <person name="Mikami K."/>
            <person name="Miyazaki S."/>
            <person name="Morinaga S."/>
            <person name="Murata T."/>
            <person name="Mueller-Roeber B."/>
            <person name="Nelson D.R."/>
            <person name="Obara M."/>
            <person name="Oguri Y."/>
            <person name="Olmstead R.G."/>
            <person name="Onodera N."/>
            <person name="Petersen B.L."/>
            <person name="Pils B."/>
            <person name="Prigge M."/>
            <person name="Rensing S.A."/>
            <person name="Riano-Pachon D.M."/>
            <person name="Roberts A.W."/>
            <person name="Sato Y."/>
            <person name="Scheller H.V."/>
            <person name="Schulz B."/>
            <person name="Schulz C."/>
            <person name="Shakirov E.V."/>
            <person name="Shibagaki N."/>
            <person name="Shinohara N."/>
            <person name="Shippen D.E."/>
            <person name="Soerensen I."/>
            <person name="Sotooka R."/>
            <person name="Sugimoto N."/>
            <person name="Sugita M."/>
            <person name="Sumikawa N."/>
            <person name="Tanurdzic M."/>
            <person name="Theissen G."/>
            <person name="Ulvskov P."/>
            <person name="Wakazuki S."/>
            <person name="Weng J.K."/>
            <person name="Willats W.W."/>
            <person name="Wipf D."/>
            <person name="Wolf P.G."/>
            <person name="Yang L."/>
            <person name="Zimmer A.D."/>
            <person name="Zhu Q."/>
            <person name="Mitros T."/>
            <person name="Hellsten U."/>
            <person name="Loque D."/>
            <person name="Otillar R."/>
            <person name="Salamov A."/>
            <person name="Schmutz J."/>
            <person name="Shapiro H."/>
            <person name="Lindquist E."/>
            <person name="Lucas S."/>
            <person name="Rokhsar D."/>
            <person name="Grigoriev I.V."/>
        </authorList>
    </citation>
    <scope>NUCLEOTIDE SEQUENCE [LARGE SCALE GENOMIC DNA]</scope>
</reference>
<dbReference type="KEGG" id="smo:SELMODRAFT_100216"/>
<dbReference type="NCBIfam" id="TIGR00756">
    <property type="entry name" value="PPR"/>
    <property type="match status" value="5"/>
</dbReference>
<name>D8RSR5_SELML</name>
<dbReference type="FunFam" id="1.25.40.10:FF:000090">
    <property type="entry name" value="Pentatricopeptide repeat-containing protein, chloroplastic"/>
    <property type="match status" value="1"/>
</dbReference>
<keyword evidence="5" id="KW-1185">Reference proteome</keyword>
<dbReference type="PANTHER" id="PTHR47926">
    <property type="entry name" value="PENTATRICOPEPTIDE REPEAT-CONTAINING PROTEIN"/>
    <property type="match status" value="1"/>
</dbReference>
<feature type="repeat" description="PPR" evidence="2">
    <location>
        <begin position="357"/>
        <end position="387"/>
    </location>
</feature>
<dbReference type="GO" id="GO:0009451">
    <property type="term" value="P:RNA modification"/>
    <property type="evidence" value="ECO:0007669"/>
    <property type="project" value="InterPro"/>
</dbReference>
<accession>D8RSR5</accession>
<dbReference type="Gene3D" id="1.25.40.10">
    <property type="entry name" value="Tetratricopeptide repeat domain"/>
    <property type="match status" value="4"/>
</dbReference>
<feature type="repeat" description="PPR" evidence="2">
    <location>
        <begin position="284"/>
        <end position="318"/>
    </location>
</feature>
<dbReference type="InterPro" id="IPR011990">
    <property type="entry name" value="TPR-like_helical_dom_sf"/>
</dbReference>
<dbReference type="InterPro" id="IPR032867">
    <property type="entry name" value="DYW_dom"/>
</dbReference>
<dbReference type="Gramene" id="EFJ24909">
    <property type="protein sequence ID" value="EFJ24909"/>
    <property type="gene ID" value="SELMODRAFT_100216"/>
</dbReference>
<dbReference type="Pfam" id="PF14432">
    <property type="entry name" value="DYW_deaminase"/>
    <property type="match status" value="1"/>
</dbReference>
<dbReference type="GO" id="GO:0003723">
    <property type="term" value="F:RNA binding"/>
    <property type="evidence" value="ECO:0007669"/>
    <property type="project" value="InterPro"/>
</dbReference>
<protein>
    <recommendedName>
        <fullName evidence="3">DYW domain-containing protein</fullName>
    </recommendedName>
</protein>
<gene>
    <name evidence="4" type="ORF">SELMODRAFT_100216</name>
</gene>
<dbReference type="Proteomes" id="UP000001514">
    <property type="component" value="Unassembled WGS sequence"/>
</dbReference>
<dbReference type="PANTHER" id="PTHR47926:SF382">
    <property type="entry name" value="PENTACOTRIPEPTIDE-REPEAT REGION OF PRORP DOMAIN-CONTAINING PROTEIN"/>
    <property type="match status" value="1"/>
</dbReference>
<evidence type="ECO:0000256" key="1">
    <source>
        <dbReference type="ARBA" id="ARBA00022737"/>
    </source>
</evidence>